<proteinExistence type="predicted"/>
<dbReference type="EMBL" id="CP023406">
    <property type="protein sequence ID" value="ATD66353.1"/>
    <property type="molecule type" value="Genomic_DNA"/>
</dbReference>
<accession>A0A290XBA4</accession>
<protein>
    <submittedName>
        <fullName evidence="2">Uncharacterized protein</fullName>
    </submittedName>
</protein>
<reference evidence="3" key="1">
    <citation type="submission" date="2017-09" db="EMBL/GenBank/DDBJ databases">
        <title>Luteimonas liuhanmingii sp.nov., isolated from the intestinal contents of Tibetan Plateau Pika in Yushu, Qinghai Province, China.</title>
        <authorList>
            <person name="Gui Z."/>
        </authorList>
    </citation>
    <scope>NUCLEOTIDE SEQUENCE [LARGE SCALE GENOMIC DNA]</scope>
    <source>
        <strain evidence="3">100111</strain>
    </source>
</reference>
<sequence>MTACLRTRPQASSSCVTAPLEAQIACDLLRAEGIDVHLGDAHMAVANGEWRLAIGGVKPHARDEQLAQARELSAGWRPESFGCRQPMTRPRPRRPTRPHAKTSPAGWHGWD</sequence>
<name>A0A290XBA4_9GAMM</name>
<dbReference type="Proteomes" id="UP000218968">
    <property type="component" value="Chromosome"/>
</dbReference>
<dbReference type="KEGG" id="lum:CNR27_01905"/>
<gene>
    <name evidence="2" type="ORF">CNR27_01905</name>
</gene>
<dbReference type="AlphaFoldDB" id="A0A290XBA4"/>
<feature type="compositionally biased region" description="Basic residues" evidence="1">
    <location>
        <begin position="90"/>
        <end position="100"/>
    </location>
</feature>
<evidence type="ECO:0000313" key="2">
    <source>
        <dbReference type="EMBL" id="ATD66353.1"/>
    </source>
</evidence>
<evidence type="ECO:0000256" key="1">
    <source>
        <dbReference type="SAM" id="MobiDB-lite"/>
    </source>
</evidence>
<evidence type="ECO:0000313" key="3">
    <source>
        <dbReference type="Proteomes" id="UP000218968"/>
    </source>
</evidence>
<feature type="region of interest" description="Disordered" evidence="1">
    <location>
        <begin position="77"/>
        <end position="111"/>
    </location>
</feature>
<organism evidence="2 3">
    <name type="scientific">Luteimonas chenhongjianii</name>
    <dbReference type="NCBI Taxonomy" id="2006110"/>
    <lineage>
        <taxon>Bacteria</taxon>
        <taxon>Pseudomonadati</taxon>
        <taxon>Pseudomonadota</taxon>
        <taxon>Gammaproteobacteria</taxon>
        <taxon>Lysobacterales</taxon>
        <taxon>Lysobacteraceae</taxon>
        <taxon>Luteimonas</taxon>
    </lineage>
</organism>
<keyword evidence="3" id="KW-1185">Reference proteome</keyword>